<sequence length="39" mass="4363">MIEFSTNPNQYKHWKLEFNGSVAVLSMDVAEDGGMVPGY</sequence>
<feature type="non-terminal residue" evidence="1">
    <location>
        <position position="39"/>
    </location>
</feature>
<evidence type="ECO:0000313" key="1">
    <source>
        <dbReference type="EMBL" id="SVE45552.1"/>
    </source>
</evidence>
<name>A0A383DM24_9ZZZZ</name>
<dbReference type="AlphaFoldDB" id="A0A383DM24"/>
<proteinExistence type="predicted"/>
<dbReference type="EMBL" id="UINC01218503">
    <property type="protein sequence ID" value="SVE45552.1"/>
    <property type="molecule type" value="Genomic_DNA"/>
</dbReference>
<accession>A0A383DM24</accession>
<organism evidence="1">
    <name type="scientific">marine metagenome</name>
    <dbReference type="NCBI Taxonomy" id="408172"/>
    <lineage>
        <taxon>unclassified sequences</taxon>
        <taxon>metagenomes</taxon>
        <taxon>ecological metagenomes</taxon>
    </lineage>
</organism>
<protein>
    <submittedName>
        <fullName evidence="1">Uncharacterized protein</fullName>
    </submittedName>
</protein>
<gene>
    <name evidence="1" type="ORF">METZ01_LOCUS498406</name>
</gene>
<dbReference type="Gene3D" id="3.90.226.10">
    <property type="entry name" value="2-enoyl-CoA Hydratase, Chain A, domain 1"/>
    <property type="match status" value="1"/>
</dbReference>
<reference evidence="1" key="1">
    <citation type="submission" date="2018-05" db="EMBL/GenBank/DDBJ databases">
        <authorList>
            <person name="Lanie J.A."/>
            <person name="Ng W.-L."/>
            <person name="Kazmierczak K.M."/>
            <person name="Andrzejewski T.M."/>
            <person name="Davidsen T.M."/>
            <person name="Wayne K.J."/>
            <person name="Tettelin H."/>
            <person name="Glass J.I."/>
            <person name="Rusch D."/>
            <person name="Podicherti R."/>
            <person name="Tsui H.-C.T."/>
            <person name="Winkler M.E."/>
        </authorList>
    </citation>
    <scope>NUCLEOTIDE SEQUENCE</scope>
</reference>